<evidence type="ECO:0000256" key="1">
    <source>
        <dbReference type="SAM" id="MobiDB-lite"/>
    </source>
</evidence>
<proteinExistence type="predicted"/>
<gene>
    <name evidence="2" type="ORF">KCMC57_32540</name>
</gene>
<evidence type="ECO:0008006" key="3">
    <source>
        <dbReference type="Google" id="ProtNLM"/>
    </source>
</evidence>
<dbReference type="AlphaFoldDB" id="A0AB33JZK9"/>
<name>A0AB33JZK9_9ACTN</name>
<accession>A0AB33JZK9</accession>
<feature type="region of interest" description="Disordered" evidence="1">
    <location>
        <begin position="1"/>
        <end position="63"/>
    </location>
</feature>
<organism evidence="2">
    <name type="scientific">Kitasatospora sp. CMC57</name>
    <dbReference type="NCBI Taxonomy" id="3231513"/>
    <lineage>
        <taxon>Bacteria</taxon>
        <taxon>Bacillati</taxon>
        <taxon>Actinomycetota</taxon>
        <taxon>Actinomycetes</taxon>
        <taxon>Kitasatosporales</taxon>
        <taxon>Streptomycetaceae</taxon>
        <taxon>Kitasatospora</taxon>
    </lineage>
</organism>
<reference evidence="2" key="1">
    <citation type="submission" date="2024-07" db="EMBL/GenBank/DDBJ databases">
        <title>Complete genome sequences of cellulolytic bacteria, Kitasatospora sp. CMC57 and Streptomyces sp. CMC78, isolated from Japanese agricultural soil.</title>
        <authorList>
            <person name="Hashimoto T."/>
            <person name="Ito M."/>
            <person name="Iwamoto M."/>
            <person name="Fukahori D."/>
            <person name="Shoda T."/>
            <person name="Sakoda M."/>
            <person name="Morohoshi T."/>
            <person name="Mitsuboshi M."/>
            <person name="Nishizawa T."/>
        </authorList>
    </citation>
    <scope>NUCLEOTIDE SEQUENCE</scope>
    <source>
        <strain evidence="2">CMC57</strain>
    </source>
</reference>
<feature type="region of interest" description="Disordered" evidence="1">
    <location>
        <begin position="209"/>
        <end position="233"/>
    </location>
</feature>
<evidence type="ECO:0000313" key="2">
    <source>
        <dbReference type="EMBL" id="BFP46886.1"/>
    </source>
</evidence>
<protein>
    <recommendedName>
        <fullName evidence="3">Serine/threonine protein kinase</fullName>
    </recommendedName>
</protein>
<dbReference type="EMBL" id="AP035881">
    <property type="protein sequence ID" value="BFP46886.1"/>
    <property type="molecule type" value="Genomic_DNA"/>
</dbReference>
<feature type="compositionally biased region" description="Low complexity" evidence="1">
    <location>
        <begin position="8"/>
        <end position="20"/>
    </location>
</feature>
<sequence length="292" mass="30754">MAESNINPEPEAAPEAAPGTEPAPAPSPTSDVAQAPVGAVGFGSPELLAAGTEEPPPAAPRRPLGTGKLLLAALLVGPLLGGSVGYAVQAARPATPLPGLSVAAPQYPTAPADAKAVADGTLKPLEIDGDLRKLLVTKPDGAEAWDNNGRGDDSGWISAGEKAMSYGRADNVFRRLIRDGFRRDAIVTWRKGDVKWRVELIQFQSDTAGSAQQEALERESDGTPTPLPGTASGVYMTPTAARTYAESTEKYYYGLALARRGDLVMRISVYAPAQVNADELKDVAKRQWERLV</sequence>
<dbReference type="RefSeq" id="WP_407989268.1">
    <property type="nucleotide sequence ID" value="NZ_AP035881.2"/>
</dbReference>